<feature type="transmembrane region" description="Helical" evidence="8">
    <location>
        <begin position="827"/>
        <end position="850"/>
    </location>
</feature>
<dbReference type="GeneID" id="103119045"/>
<evidence type="ECO:0000313" key="12">
    <source>
        <dbReference type="RefSeq" id="XP_060048700.1"/>
    </source>
</evidence>
<feature type="transmembrane region" description="Helical" evidence="8">
    <location>
        <begin position="800"/>
        <end position="821"/>
    </location>
</feature>
<dbReference type="PANTHER" id="PTHR12011">
    <property type="entry name" value="ADHESION G-PROTEIN COUPLED RECEPTOR"/>
    <property type="match status" value="1"/>
</dbReference>
<feature type="compositionally biased region" description="Polar residues" evidence="7">
    <location>
        <begin position="871"/>
        <end position="891"/>
    </location>
</feature>
<dbReference type="Pfam" id="PF13385">
    <property type="entry name" value="Laminin_G_3"/>
    <property type="match status" value="1"/>
</dbReference>
<keyword evidence="3" id="KW-0732">Signal</keyword>
<dbReference type="PRINTS" id="PR00249">
    <property type="entry name" value="GPCRSECRETIN"/>
</dbReference>
<dbReference type="Pfam" id="PF00002">
    <property type="entry name" value="7tm_2"/>
    <property type="match status" value="1"/>
</dbReference>
<keyword evidence="6" id="KW-1015">Disulfide bond</keyword>
<evidence type="ECO:0000256" key="8">
    <source>
        <dbReference type="SAM" id="Phobius"/>
    </source>
</evidence>
<dbReference type="SUPFAM" id="SSF49899">
    <property type="entry name" value="Concanavalin A-like lectins/glucanases"/>
    <property type="match status" value="1"/>
</dbReference>
<feature type="domain" description="GAIN-B" evidence="9">
    <location>
        <begin position="411"/>
        <end position="598"/>
    </location>
</feature>
<feature type="region of interest" description="Disordered" evidence="7">
    <location>
        <begin position="871"/>
        <end position="914"/>
    </location>
</feature>
<evidence type="ECO:0000256" key="6">
    <source>
        <dbReference type="ARBA" id="ARBA00023157"/>
    </source>
</evidence>
<proteinExistence type="predicted"/>
<comment type="subcellular location">
    <subcellularLocation>
        <location evidence="1">Membrane</location>
        <topology evidence="1">Multi-pass membrane protein</topology>
    </subcellularLocation>
</comment>
<keyword evidence="11" id="KW-1185">Reference proteome</keyword>
<feature type="region of interest" description="Disordered" evidence="7">
    <location>
        <begin position="302"/>
        <end position="323"/>
    </location>
</feature>
<keyword evidence="4 8" id="KW-1133">Transmembrane helix</keyword>
<feature type="transmembrane region" description="Helical" evidence="8">
    <location>
        <begin position="753"/>
        <end position="779"/>
    </location>
</feature>
<evidence type="ECO:0000256" key="1">
    <source>
        <dbReference type="ARBA" id="ARBA00004141"/>
    </source>
</evidence>
<evidence type="ECO:0000256" key="7">
    <source>
        <dbReference type="SAM" id="MobiDB-lite"/>
    </source>
</evidence>
<dbReference type="InterPro" id="IPR000203">
    <property type="entry name" value="GPS"/>
</dbReference>
<dbReference type="PROSITE" id="PS50261">
    <property type="entry name" value="G_PROTEIN_RECEP_F2_4"/>
    <property type="match status" value="1"/>
</dbReference>
<feature type="domain" description="G-protein coupled receptors family 2 profile 2" evidence="10">
    <location>
        <begin position="607"/>
        <end position="851"/>
    </location>
</feature>
<evidence type="ECO:0000256" key="4">
    <source>
        <dbReference type="ARBA" id="ARBA00022989"/>
    </source>
</evidence>
<dbReference type="InterPro" id="IPR000832">
    <property type="entry name" value="GPCR_2_secretin-like"/>
</dbReference>
<evidence type="ECO:0000259" key="9">
    <source>
        <dbReference type="PROSITE" id="PS50221"/>
    </source>
</evidence>
<accession>A0ABM3XIQ3</accession>
<dbReference type="InterPro" id="IPR046338">
    <property type="entry name" value="GAIN_dom_sf"/>
</dbReference>
<dbReference type="Gene3D" id="2.60.120.200">
    <property type="match status" value="1"/>
</dbReference>
<feature type="transmembrane region" description="Helical" evidence="8">
    <location>
        <begin position="610"/>
        <end position="635"/>
    </location>
</feature>
<dbReference type="Gene3D" id="2.60.220.50">
    <property type="match status" value="1"/>
</dbReference>
<dbReference type="SMART" id="SM00303">
    <property type="entry name" value="GPS"/>
    <property type="match status" value="1"/>
</dbReference>
<dbReference type="InterPro" id="IPR017981">
    <property type="entry name" value="GPCR_2-like_7TM"/>
</dbReference>
<reference evidence="12" key="1">
    <citation type="submission" date="2025-08" db="UniProtKB">
        <authorList>
            <consortium name="RefSeq"/>
        </authorList>
    </citation>
    <scope>IDENTIFICATION</scope>
</reference>
<keyword evidence="5 8" id="KW-0472">Membrane</keyword>
<dbReference type="RefSeq" id="XP_060048700.1">
    <property type="nucleotide sequence ID" value="XM_060192717.1"/>
</dbReference>
<feature type="transmembrane region" description="Helical" evidence="8">
    <location>
        <begin position="647"/>
        <end position="669"/>
    </location>
</feature>
<name>A0ABM3XIQ3_ERIEU</name>
<sequence>MGPLAPGPHHGCPWLPLAHFLQVAVGPAMLTWALCLQLAVALTSADTHPGFAVLASASHYWPLERVGGIHEFQDTAGVPGVPGLTVLPSHHAASVYTHDSAYSDRSAAVDLVEGKVSKGVYLKEEERLTLLHFRGAKASCVSSPAQCGSRGVSFSFFWKAQAQPRRLPTNGAQVVSSGFRVSSSGGEGTVELHTREDAMTWEASVSPPGPYWTHILFTWQPQEGLKVYVNGSLSTADPRGRVAPAYGEPHVSLVLGSLSDQARHPQGGAFDEVVVWERALSPEEVAAYFTAAVGRHALFTPTGPSITPNGTPMPTSTSRPLSTRLTEKGDRQLLQGPPGLPLQDLSLSLPSTALKGDAAQNLTQTFLDTVGQVLQLPSWTSGPQDSSVVLGLVDTVEAVVGRIAASLRASEAVSISGSSSVADFSLARLGPAAMNTSHFRFPAQGQSYIEIPQQAFRSQGWTTIVGLFYHSLHPHLGNIPPASTRVSGAARHPGCLLSAVSALIALEVSPPPVLSQDLAAAPLVSIHLQLRLTGQQHSEATGQGTRVAMYCAFLDFSSGHGVWSDEGCVLTASNLTFTTCHCSHLTNFAILMQVVPLELPRGHQVALSSLSYVGCSVSVVCLVATLLTFALLSSVSTLQAQRHRIHAHLSLAVLVAQVLLLVSFCLQPGSLPCRALAVLLHYFFLSAFAWMLVEGLHLYRLVLKAFGSEDGKHLCYCGLGWGVPLLICVISVSSTVDSYGTSNNCWLSLDTGAIWAFVAPALLVIVINAGILVAVSRVISQVSADSYKAHGDPGALRLTVRAVAVLLPILGTSWVFGVLAVNSQALAFQYVFAALNSLQGLFIFLFHCVLNSEVRAAFQHKAKVWSLSSSSTRNASGKRSASDIVNGQRPVSATKPGPWDQSSHSAHPVDLSAV</sequence>
<dbReference type="InterPro" id="IPR013320">
    <property type="entry name" value="ConA-like_dom_sf"/>
</dbReference>
<gene>
    <name evidence="12" type="primary">ADGRD1</name>
</gene>
<evidence type="ECO:0000256" key="2">
    <source>
        <dbReference type="ARBA" id="ARBA00022692"/>
    </source>
</evidence>
<dbReference type="PROSITE" id="PS00650">
    <property type="entry name" value="G_PROTEIN_RECEP_F2_2"/>
    <property type="match status" value="1"/>
</dbReference>
<keyword evidence="2 8" id="KW-0812">Transmembrane</keyword>
<organism evidence="11 12">
    <name type="scientific">Erinaceus europaeus</name>
    <name type="common">Western European hedgehog</name>
    <dbReference type="NCBI Taxonomy" id="9365"/>
    <lineage>
        <taxon>Eukaryota</taxon>
        <taxon>Metazoa</taxon>
        <taxon>Chordata</taxon>
        <taxon>Craniata</taxon>
        <taxon>Vertebrata</taxon>
        <taxon>Euteleostomi</taxon>
        <taxon>Mammalia</taxon>
        <taxon>Eutheria</taxon>
        <taxon>Laurasiatheria</taxon>
        <taxon>Eulipotyphla</taxon>
        <taxon>Erinaceidae</taxon>
        <taxon>Erinaceinae</taxon>
        <taxon>Erinaceus</taxon>
    </lineage>
</organism>
<dbReference type="Gene3D" id="1.20.1070.10">
    <property type="entry name" value="Rhodopsin 7-helix transmembrane proteins"/>
    <property type="match status" value="1"/>
</dbReference>
<evidence type="ECO:0000256" key="5">
    <source>
        <dbReference type="ARBA" id="ARBA00023136"/>
    </source>
</evidence>
<feature type="transmembrane region" description="Helical" evidence="8">
    <location>
        <begin position="714"/>
        <end position="733"/>
    </location>
</feature>
<evidence type="ECO:0000256" key="3">
    <source>
        <dbReference type="ARBA" id="ARBA00022729"/>
    </source>
</evidence>
<dbReference type="InterPro" id="IPR017983">
    <property type="entry name" value="GPCR_2_secretin-like_CS"/>
</dbReference>
<dbReference type="Pfam" id="PF01825">
    <property type="entry name" value="GPS"/>
    <property type="match status" value="1"/>
</dbReference>
<feature type="transmembrane region" description="Helical" evidence="8">
    <location>
        <begin position="675"/>
        <end position="693"/>
    </location>
</feature>
<evidence type="ECO:0000313" key="11">
    <source>
        <dbReference type="Proteomes" id="UP001652624"/>
    </source>
</evidence>
<dbReference type="PROSITE" id="PS50221">
    <property type="entry name" value="GAIN_B"/>
    <property type="match status" value="1"/>
</dbReference>
<dbReference type="InterPro" id="IPR057244">
    <property type="entry name" value="GAIN_B"/>
</dbReference>
<feature type="compositionally biased region" description="Low complexity" evidence="7">
    <location>
        <begin position="312"/>
        <end position="323"/>
    </location>
</feature>
<evidence type="ECO:0000259" key="10">
    <source>
        <dbReference type="PROSITE" id="PS50261"/>
    </source>
</evidence>
<dbReference type="Proteomes" id="UP001652624">
    <property type="component" value="Chromosome 6"/>
</dbReference>
<dbReference type="PANTHER" id="PTHR12011:SF216">
    <property type="entry name" value="ADHESION G-PROTEIN COUPLED RECEPTOR D1"/>
    <property type="match status" value="1"/>
</dbReference>
<protein>
    <submittedName>
        <fullName evidence="12">LOW QUALITY PROTEIN: adhesion G-protein coupled receptor D1</fullName>
    </submittedName>
</protein>
<keyword evidence="12" id="KW-0675">Receptor</keyword>